<name>A0A2T6ZES9_TUBBO</name>
<dbReference type="OrthoDB" id="5356990at2759"/>
<evidence type="ECO:0000313" key="2">
    <source>
        <dbReference type="Proteomes" id="UP000244722"/>
    </source>
</evidence>
<dbReference type="Proteomes" id="UP000244722">
    <property type="component" value="Unassembled WGS sequence"/>
</dbReference>
<protein>
    <submittedName>
        <fullName evidence="1">Uncharacterized protein</fullName>
    </submittedName>
</protein>
<organism evidence="1 2">
    <name type="scientific">Tuber borchii</name>
    <name type="common">White truffle</name>
    <dbReference type="NCBI Taxonomy" id="42251"/>
    <lineage>
        <taxon>Eukaryota</taxon>
        <taxon>Fungi</taxon>
        <taxon>Dikarya</taxon>
        <taxon>Ascomycota</taxon>
        <taxon>Pezizomycotina</taxon>
        <taxon>Pezizomycetes</taxon>
        <taxon>Pezizales</taxon>
        <taxon>Tuberaceae</taxon>
        <taxon>Tuber</taxon>
    </lineage>
</organism>
<gene>
    <name evidence="1" type="ORF">B9Z19DRAFT_1134016</name>
</gene>
<dbReference type="EMBL" id="NESQ01000328">
    <property type="protein sequence ID" value="PUU73995.1"/>
    <property type="molecule type" value="Genomic_DNA"/>
</dbReference>
<proteinExistence type="predicted"/>
<accession>A0A2T6ZES9</accession>
<dbReference type="AlphaFoldDB" id="A0A2T6ZES9"/>
<comment type="caution">
    <text evidence="1">The sequence shown here is derived from an EMBL/GenBank/DDBJ whole genome shotgun (WGS) entry which is preliminary data.</text>
</comment>
<keyword evidence="2" id="KW-1185">Reference proteome</keyword>
<reference evidence="1 2" key="1">
    <citation type="submission" date="2017-04" db="EMBL/GenBank/DDBJ databases">
        <title>Draft genome sequence of Tuber borchii Vittad., a whitish edible truffle.</title>
        <authorList>
            <consortium name="DOE Joint Genome Institute"/>
            <person name="Murat C."/>
            <person name="Kuo A."/>
            <person name="Barry K.W."/>
            <person name="Clum A."/>
            <person name="Dockter R.B."/>
            <person name="Fauchery L."/>
            <person name="Iotti M."/>
            <person name="Kohler A."/>
            <person name="Labutti K."/>
            <person name="Lindquist E.A."/>
            <person name="Lipzen A."/>
            <person name="Ohm R.A."/>
            <person name="Wang M."/>
            <person name="Grigoriev I.V."/>
            <person name="Zambonelli A."/>
            <person name="Martin F.M."/>
        </authorList>
    </citation>
    <scope>NUCLEOTIDE SEQUENCE [LARGE SCALE GENOMIC DNA]</scope>
    <source>
        <strain evidence="1 2">Tbo3840</strain>
    </source>
</reference>
<sequence length="140" mass="15675">MSAQILETLTTSQERALETLKEATDLLSNCHTHNIAAIDINLGEFVGLYILTIDCGEGDIIWQVEMGKRALLLSGTMDRGLSAGVDVVSPTRASLPFLQPRHIWGEAICNELLQLIRIADPRQNWWKDDSVFKNYEPTHV</sequence>
<evidence type="ECO:0000313" key="1">
    <source>
        <dbReference type="EMBL" id="PUU73995.1"/>
    </source>
</evidence>